<proteinExistence type="predicted"/>
<protein>
    <submittedName>
        <fullName evidence="1">Uncharacterized protein</fullName>
    </submittedName>
</protein>
<evidence type="ECO:0000313" key="2">
    <source>
        <dbReference type="Proteomes" id="UP001459277"/>
    </source>
</evidence>
<accession>A0AAW2BCQ7</accession>
<sequence>MVLETDLVGEPGGAWKKFIRIRVDVPLDKPLRPEEMLRGLTKTSWERIDVNFSGTKQRYLAHSTIQVKRYRINSAGADVVHHMIDNFLL</sequence>
<dbReference type="AlphaFoldDB" id="A0AAW2BCQ7"/>
<dbReference type="Proteomes" id="UP001459277">
    <property type="component" value="Unassembled WGS sequence"/>
</dbReference>
<gene>
    <name evidence="1" type="ORF">SO802_032606</name>
</gene>
<dbReference type="EMBL" id="JAZDWU010000012">
    <property type="protein sequence ID" value="KAK9983081.1"/>
    <property type="molecule type" value="Genomic_DNA"/>
</dbReference>
<name>A0AAW2BCQ7_9ROSI</name>
<reference evidence="1 2" key="1">
    <citation type="submission" date="2024-01" db="EMBL/GenBank/DDBJ databases">
        <title>A telomere-to-telomere, gap-free genome of sweet tea (Lithocarpus litseifolius).</title>
        <authorList>
            <person name="Zhou J."/>
        </authorList>
    </citation>
    <scope>NUCLEOTIDE SEQUENCE [LARGE SCALE GENOMIC DNA]</scope>
    <source>
        <strain evidence="1">Zhou-2022a</strain>
        <tissue evidence="1">Leaf</tissue>
    </source>
</reference>
<organism evidence="1 2">
    <name type="scientific">Lithocarpus litseifolius</name>
    <dbReference type="NCBI Taxonomy" id="425828"/>
    <lineage>
        <taxon>Eukaryota</taxon>
        <taxon>Viridiplantae</taxon>
        <taxon>Streptophyta</taxon>
        <taxon>Embryophyta</taxon>
        <taxon>Tracheophyta</taxon>
        <taxon>Spermatophyta</taxon>
        <taxon>Magnoliopsida</taxon>
        <taxon>eudicotyledons</taxon>
        <taxon>Gunneridae</taxon>
        <taxon>Pentapetalae</taxon>
        <taxon>rosids</taxon>
        <taxon>fabids</taxon>
        <taxon>Fagales</taxon>
        <taxon>Fagaceae</taxon>
        <taxon>Lithocarpus</taxon>
    </lineage>
</organism>
<comment type="caution">
    <text evidence="1">The sequence shown here is derived from an EMBL/GenBank/DDBJ whole genome shotgun (WGS) entry which is preliminary data.</text>
</comment>
<evidence type="ECO:0000313" key="1">
    <source>
        <dbReference type="EMBL" id="KAK9983081.1"/>
    </source>
</evidence>
<keyword evidence="2" id="KW-1185">Reference proteome</keyword>